<dbReference type="RefSeq" id="WP_076835589.1">
    <property type="nucleotide sequence ID" value="NZ_CP019434.1"/>
</dbReference>
<protein>
    <recommendedName>
        <fullName evidence="5">Cell division protein ZapD</fullName>
    </recommendedName>
    <alternativeName>
        <fullName evidence="5">Z ring-associated protein D</fullName>
    </alternativeName>
</protein>
<gene>
    <name evidence="5" type="primary">zapD</name>
    <name evidence="6" type="ORF">BW247_02785</name>
</gene>
<dbReference type="Gene3D" id="1.10.3900.10">
    <property type="entry name" value="YacF-like"/>
    <property type="match status" value="1"/>
</dbReference>
<comment type="subunit">
    <text evidence="5">Interacts with FtsZ.</text>
</comment>
<evidence type="ECO:0000313" key="7">
    <source>
        <dbReference type="Proteomes" id="UP000243807"/>
    </source>
</evidence>
<dbReference type="OrthoDB" id="5294622at2"/>
<dbReference type="PANTHER" id="PTHR39455:SF1">
    <property type="entry name" value="CELL DIVISION PROTEIN ZAPD"/>
    <property type="match status" value="1"/>
</dbReference>
<organism evidence="6 7">
    <name type="scientific">Acidihalobacter ferrooxydans</name>
    <dbReference type="NCBI Taxonomy" id="1765967"/>
    <lineage>
        <taxon>Bacteria</taxon>
        <taxon>Pseudomonadati</taxon>
        <taxon>Pseudomonadota</taxon>
        <taxon>Gammaproteobacteria</taxon>
        <taxon>Chromatiales</taxon>
        <taxon>Ectothiorhodospiraceae</taxon>
        <taxon>Acidihalobacter</taxon>
    </lineage>
</organism>
<dbReference type="PANTHER" id="PTHR39455">
    <property type="entry name" value="CELL DIVISION PROTEIN ZAPD"/>
    <property type="match status" value="1"/>
</dbReference>
<comment type="function">
    <text evidence="5">Cell division factor that enhances FtsZ-ring assembly. Directly interacts with FtsZ and promotes bundling of FtsZ protofilaments, with a reduction in FtsZ GTPase activity.</text>
</comment>
<dbReference type="HAMAP" id="MF_01092">
    <property type="entry name" value="ZapD"/>
    <property type="match status" value="1"/>
</dbReference>
<evidence type="ECO:0000256" key="4">
    <source>
        <dbReference type="ARBA" id="ARBA00023306"/>
    </source>
</evidence>
<accession>A0A1P8UE60</accession>
<dbReference type="GO" id="GO:0005737">
    <property type="term" value="C:cytoplasm"/>
    <property type="evidence" value="ECO:0007669"/>
    <property type="project" value="UniProtKB-SubCell"/>
</dbReference>
<dbReference type="InterPro" id="IPR027462">
    <property type="entry name" value="ZapD_C"/>
</dbReference>
<dbReference type="GO" id="GO:0000917">
    <property type="term" value="P:division septum assembly"/>
    <property type="evidence" value="ECO:0007669"/>
    <property type="project" value="UniProtKB-KW"/>
</dbReference>
<keyword evidence="3 5" id="KW-0717">Septation</keyword>
<dbReference type="InterPro" id="IPR036268">
    <property type="entry name" value="ZapD_sf"/>
</dbReference>
<comment type="similarity">
    <text evidence="5">Belongs to the ZapD family.</text>
</comment>
<dbReference type="SUPFAM" id="SSF160950">
    <property type="entry name" value="YacF-like"/>
    <property type="match status" value="1"/>
</dbReference>
<keyword evidence="4 5" id="KW-0131">Cell cycle</keyword>
<comment type="subcellular location">
    <subcellularLocation>
        <location evidence="5">Cytoplasm</location>
    </subcellularLocation>
    <text evidence="5">Localizes to mid-cell in an FtsZ-dependent manner.</text>
</comment>
<sequence>MSSFVIYEQPLNERMRTFLRIEQLMYRLHKAMDGAEIWQSHFALSVLIELVNLVIRVDVKNDLMLELERQGANMARLQASDSVDSAHLQALIEQQRALSQQLHGMSGQLAQHLVRNELLGSLRQRLSIPGGTCDFDLPAYHYWLSRSPQWRHELLETWIEPFEKVLDAVTLILDLVRQSVDFVPVSAPRGFCQESLNVDAPNQLLRVRMPKDSEVFPEISAGKHRFTIRFFEQADIMSRPTQTEQTVAFELATCAL</sequence>
<dbReference type="AlphaFoldDB" id="A0A1P8UE60"/>
<dbReference type="NCBIfam" id="NF003656">
    <property type="entry name" value="PRK05287.1-4"/>
    <property type="match status" value="1"/>
</dbReference>
<dbReference type="Gene3D" id="2.60.440.10">
    <property type="entry name" value="YacF-like domains"/>
    <property type="match status" value="1"/>
</dbReference>
<dbReference type="Pfam" id="PF07072">
    <property type="entry name" value="ZapD"/>
    <property type="match status" value="1"/>
</dbReference>
<proteinExistence type="inferred from homology"/>
<dbReference type="GO" id="GO:0032153">
    <property type="term" value="C:cell division site"/>
    <property type="evidence" value="ECO:0007669"/>
    <property type="project" value="TreeGrafter"/>
</dbReference>
<dbReference type="InterPro" id="IPR009777">
    <property type="entry name" value="ZapD"/>
</dbReference>
<evidence type="ECO:0000256" key="1">
    <source>
        <dbReference type="ARBA" id="ARBA00022490"/>
    </source>
</evidence>
<name>A0A1P8UE60_9GAMM</name>
<evidence type="ECO:0000256" key="5">
    <source>
        <dbReference type="HAMAP-Rule" id="MF_01092"/>
    </source>
</evidence>
<keyword evidence="2 5" id="KW-0132">Cell division</keyword>
<evidence type="ECO:0000313" key="6">
    <source>
        <dbReference type="EMBL" id="APZ42151.1"/>
    </source>
</evidence>
<dbReference type="STRING" id="1765967.BW247_02785"/>
<dbReference type="GO" id="GO:0043093">
    <property type="term" value="P:FtsZ-dependent cytokinesis"/>
    <property type="evidence" value="ECO:0007669"/>
    <property type="project" value="UniProtKB-UniRule"/>
</dbReference>
<evidence type="ECO:0000256" key="2">
    <source>
        <dbReference type="ARBA" id="ARBA00022618"/>
    </source>
</evidence>
<dbReference type="EMBL" id="CP019434">
    <property type="protein sequence ID" value="APZ42151.1"/>
    <property type="molecule type" value="Genomic_DNA"/>
</dbReference>
<keyword evidence="1 5" id="KW-0963">Cytoplasm</keyword>
<dbReference type="KEGG" id="afy:BW247_02785"/>
<dbReference type="Proteomes" id="UP000243807">
    <property type="component" value="Chromosome"/>
</dbReference>
<reference evidence="6 7" key="1">
    <citation type="submission" date="2017-01" db="EMBL/GenBank/DDBJ databases">
        <title>Draft sequence of Acidihalobacter ferrooxidans strain DSM 14175 (strain V8).</title>
        <authorList>
            <person name="Khaleque H.N."/>
            <person name="Ramsay J.P."/>
            <person name="Murphy R.J.T."/>
            <person name="Kaksonen A.H."/>
            <person name="Boxall N.J."/>
            <person name="Watkin E.L.J."/>
        </authorList>
    </citation>
    <scope>NUCLEOTIDE SEQUENCE [LARGE SCALE GENOMIC DNA]</scope>
    <source>
        <strain evidence="6 7">V8</strain>
    </source>
</reference>
<keyword evidence="7" id="KW-1185">Reference proteome</keyword>
<evidence type="ECO:0000256" key="3">
    <source>
        <dbReference type="ARBA" id="ARBA00023210"/>
    </source>
</evidence>